<organism evidence="3 4">
    <name type="scientific">Kwoniella bestiolae CBS 10118</name>
    <dbReference type="NCBI Taxonomy" id="1296100"/>
    <lineage>
        <taxon>Eukaryota</taxon>
        <taxon>Fungi</taxon>
        <taxon>Dikarya</taxon>
        <taxon>Basidiomycota</taxon>
        <taxon>Agaricomycotina</taxon>
        <taxon>Tremellomycetes</taxon>
        <taxon>Tremellales</taxon>
        <taxon>Cryptococcaceae</taxon>
        <taxon>Kwoniella</taxon>
    </lineage>
</organism>
<dbReference type="EMBL" id="CP144542">
    <property type="protein sequence ID" value="WVW82018.1"/>
    <property type="molecule type" value="Genomic_DNA"/>
</dbReference>
<keyword evidence="2" id="KW-0472">Membrane</keyword>
<evidence type="ECO:0008006" key="5">
    <source>
        <dbReference type="Google" id="ProtNLM"/>
    </source>
</evidence>
<dbReference type="RefSeq" id="XP_019048948.2">
    <property type="nucleotide sequence ID" value="XM_019189386.2"/>
</dbReference>
<keyword evidence="4" id="KW-1185">Reference proteome</keyword>
<dbReference type="Proteomes" id="UP000092730">
    <property type="component" value="Chromosome 2"/>
</dbReference>
<dbReference type="KEGG" id="kbi:30207127"/>
<reference evidence="3" key="1">
    <citation type="submission" date="2013-07" db="EMBL/GenBank/DDBJ databases">
        <authorList>
            <consortium name="The Broad Institute Genome Sequencing Platform"/>
            <person name="Cuomo C."/>
            <person name="Litvintseva A."/>
            <person name="Chen Y."/>
            <person name="Heitman J."/>
            <person name="Sun S."/>
            <person name="Springer D."/>
            <person name="Dromer F."/>
            <person name="Young S.K."/>
            <person name="Zeng Q."/>
            <person name="Gargeya S."/>
            <person name="Fitzgerald M."/>
            <person name="Abouelleil A."/>
            <person name="Alvarado L."/>
            <person name="Berlin A.M."/>
            <person name="Chapman S.B."/>
            <person name="Dewar J."/>
            <person name="Goldberg J."/>
            <person name="Griggs A."/>
            <person name="Gujja S."/>
            <person name="Hansen M."/>
            <person name="Howarth C."/>
            <person name="Imamovic A."/>
            <person name="Larimer J."/>
            <person name="McCowan C."/>
            <person name="Murphy C."/>
            <person name="Pearson M."/>
            <person name="Priest M."/>
            <person name="Roberts A."/>
            <person name="Saif S."/>
            <person name="Shea T."/>
            <person name="Sykes S."/>
            <person name="Wortman J."/>
            <person name="Nusbaum C."/>
            <person name="Birren B."/>
        </authorList>
    </citation>
    <scope>NUCLEOTIDE SEQUENCE</scope>
    <source>
        <strain evidence="3">CBS 10118</strain>
    </source>
</reference>
<feature type="transmembrane region" description="Helical" evidence="2">
    <location>
        <begin position="115"/>
        <end position="134"/>
    </location>
</feature>
<evidence type="ECO:0000256" key="1">
    <source>
        <dbReference type="SAM" id="MobiDB-lite"/>
    </source>
</evidence>
<keyword evidence="2" id="KW-0812">Transmembrane</keyword>
<dbReference type="PANTHER" id="PTHR34144:SF7">
    <property type="entry name" value="EXPORT PROTEIN (CAP59), PUTATIVE (AFU_ORTHOLOGUE AFUA_7G05020)-RELATED"/>
    <property type="match status" value="1"/>
</dbReference>
<gene>
    <name evidence="3" type="ORF">I302_104023</name>
</gene>
<evidence type="ECO:0000313" key="4">
    <source>
        <dbReference type="Proteomes" id="UP000092730"/>
    </source>
</evidence>
<evidence type="ECO:0000256" key="2">
    <source>
        <dbReference type="SAM" id="Phobius"/>
    </source>
</evidence>
<feature type="compositionally biased region" description="Polar residues" evidence="1">
    <location>
        <begin position="22"/>
        <end position="44"/>
    </location>
</feature>
<name>A0AAJ8M7S5_9TREE</name>
<dbReference type="Pfam" id="PF11735">
    <property type="entry name" value="CAP59_mtransfer"/>
    <property type="match status" value="1"/>
</dbReference>
<protein>
    <recommendedName>
        <fullName evidence="5">Capsular associated protein</fullName>
    </recommendedName>
</protein>
<proteinExistence type="predicted"/>
<feature type="transmembrane region" description="Helical" evidence="2">
    <location>
        <begin position="185"/>
        <end position="202"/>
    </location>
</feature>
<keyword evidence="2" id="KW-1133">Transmembrane helix</keyword>
<evidence type="ECO:0000313" key="3">
    <source>
        <dbReference type="EMBL" id="WVW82018.1"/>
    </source>
</evidence>
<dbReference type="AlphaFoldDB" id="A0AAJ8M7S5"/>
<feature type="compositionally biased region" description="Acidic residues" evidence="1">
    <location>
        <begin position="67"/>
        <end position="88"/>
    </location>
</feature>
<dbReference type="PANTHER" id="PTHR34144">
    <property type="entry name" value="CHROMOSOME 8, WHOLE GENOME SHOTGUN SEQUENCE"/>
    <property type="match status" value="1"/>
</dbReference>
<feature type="compositionally biased region" description="Low complexity" evidence="1">
    <location>
        <begin position="94"/>
        <end position="105"/>
    </location>
</feature>
<reference evidence="3" key="2">
    <citation type="submission" date="2024-02" db="EMBL/GenBank/DDBJ databases">
        <title>Comparative genomics of Cryptococcus and Kwoniella reveals pathogenesis evolution and contrasting modes of karyotype evolution via chromosome fusion or intercentromeric recombination.</title>
        <authorList>
            <person name="Coelho M.A."/>
            <person name="David-Palma M."/>
            <person name="Shea T."/>
            <person name="Bowers K."/>
            <person name="McGinley-Smith S."/>
            <person name="Mohammad A.W."/>
            <person name="Gnirke A."/>
            <person name="Yurkov A.M."/>
            <person name="Nowrousian M."/>
            <person name="Sun S."/>
            <person name="Cuomo C.A."/>
            <person name="Heitman J."/>
        </authorList>
    </citation>
    <scope>NUCLEOTIDE SEQUENCE</scope>
    <source>
        <strain evidence="3">CBS 10118</strain>
    </source>
</reference>
<dbReference type="InterPro" id="IPR021047">
    <property type="entry name" value="Mannosyltransferase_CMT1"/>
</dbReference>
<feature type="region of interest" description="Disordered" evidence="1">
    <location>
        <begin position="22"/>
        <end position="108"/>
    </location>
</feature>
<accession>A0AAJ8M7S5</accession>
<sequence>MSRYFSTLSHNISSLINDIRSYSHTSTPTTRNDQRDISLSTSRNTYRRLNGQVPPEVRDNTVHGILEEDEEEDEEEEQDDNDEGDESDSPPPSYNAATTSTSTSPSRKRLRRNPVFSLFVVIGIGWTAGLYLTYPFPTTIPLFVGSLIILFGWTITTLTDLVFSLLRQRESTTTIMARYTPLRKMGLAISTVFLIYLFNLGFTPQTHTQSSPAAMDGSKEKYFIAANMHNNEAVLSEWSSQLIKLIFHLGRDNVYVSIYESNSRDSTKHLLSVLNTTLENLSIEHRIITDEDNKHWWPYATAVERIEYLANARNIAIEPLQSPDPHIRLNGYREYTKILFFNDVWFDWRDIVKLLNTRYKSDSKEDEGEYDQVCAMDFGSSGLYDTWVARDVCGTPLRPFWPYVKDGESIERIRKGEPIRVSACWNGVTVLNARPFLFHDSGDLDGSIPAVGGLEKRGWRMIDNSSYPHSVSSPVLIHQNPIEFRTSNISQCDHSECFLISYDLHRYYPDRPVKIYMNPEVKVAYERNWFNWHNVVLEIPIIKWWLTHWSRGYPLLLVDWIWENFGRKRDYCTWSALAWHAPERCPSLPGPPHTSWDQ</sequence>
<feature type="transmembrane region" description="Helical" evidence="2">
    <location>
        <begin position="140"/>
        <end position="165"/>
    </location>
</feature>
<dbReference type="GeneID" id="30207127"/>